<dbReference type="Pfam" id="PF13466">
    <property type="entry name" value="STAS_2"/>
    <property type="match status" value="1"/>
</dbReference>
<dbReference type="PROSITE" id="PS50801">
    <property type="entry name" value="STAS"/>
    <property type="match status" value="1"/>
</dbReference>
<dbReference type="RefSeq" id="WP_221180189.1">
    <property type="nucleotide sequence ID" value="NZ_AYKG01000027.1"/>
</dbReference>
<feature type="domain" description="STAS" evidence="1">
    <location>
        <begin position="1"/>
        <end position="103"/>
    </location>
</feature>
<dbReference type="InterPro" id="IPR002645">
    <property type="entry name" value="STAS_dom"/>
</dbReference>
<dbReference type="Gene3D" id="3.30.750.24">
    <property type="entry name" value="STAS domain"/>
    <property type="match status" value="1"/>
</dbReference>
<dbReference type="SUPFAM" id="SSF52091">
    <property type="entry name" value="SpoIIaa-like"/>
    <property type="match status" value="1"/>
</dbReference>
<dbReference type="InterPro" id="IPR058548">
    <property type="entry name" value="MlaB-like_STAS"/>
</dbReference>
<organism evidence="2 3">
    <name type="scientific">Salinisphaera japonica YTM-1</name>
    <dbReference type="NCBI Taxonomy" id="1209778"/>
    <lineage>
        <taxon>Bacteria</taxon>
        <taxon>Pseudomonadati</taxon>
        <taxon>Pseudomonadota</taxon>
        <taxon>Gammaproteobacteria</taxon>
        <taxon>Salinisphaerales</taxon>
        <taxon>Salinisphaeraceae</taxon>
        <taxon>Salinisphaera</taxon>
    </lineage>
</organism>
<sequence>MADSNDTTRRVEVKGELDVDNVPARLKRSADWFENGGKTIIDLADVTRADSAGVALLLEWIRDAKHEGATLSFINAPEQMRAIINFCGLDEVITLDDDAARAA</sequence>
<dbReference type="PANTHER" id="PTHR35849:SF1">
    <property type="entry name" value="INTERMEMBRANE PHOSPHOLIPID TRANSPORT SYSTEM BINDING PROTEIN MLAB"/>
    <property type="match status" value="1"/>
</dbReference>
<accession>A0A423PP99</accession>
<dbReference type="Proteomes" id="UP000285310">
    <property type="component" value="Unassembled WGS sequence"/>
</dbReference>
<dbReference type="EMBL" id="AYKG01000027">
    <property type="protein sequence ID" value="ROO27425.1"/>
    <property type="molecule type" value="Genomic_DNA"/>
</dbReference>
<gene>
    <name evidence="2" type="ORF">SAJA_09415</name>
</gene>
<dbReference type="AlphaFoldDB" id="A0A423PP99"/>
<proteinExistence type="predicted"/>
<name>A0A423PP99_9GAMM</name>
<dbReference type="InParanoid" id="A0A423PP99"/>
<dbReference type="InterPro" id="IPR052746">
    <property type="entry name" value="MlaB_ABC_Transporter"/>
</dbReference>
<comment type="caution">
    <text evidence="2">The sequence shown here is derived from an EMBL/GenBank/DDBJ whole genome shotgun (WGS) entry which is preliminary data.</text>
</comment>
<evidence type="ECO:0000313" key="3">
    <source>
        <dbReference type="Proteomes" id="UP000285310"/>
    </source>
</evidence>
<reference evidence="2 3" key="1">
    <citation type="submission" date="2013-10" db="EMBL/GenBank/DDBJ databases">
        <title>Salinisphaera japonica YTM-1 Genome Sequencing.</title>
        <authorList>
            <person name="Lai Q."/>
            <person name="Li C."/>
            <person name="Shao Z."/>
        </authorList>
    </citation>
    <scope>NUCLEOTIDE SEQUENCE [LARGE SCALE GENOMIC DNA]</scope>
    <source>
        <strain evidence="2 3">YTM-1</strain>
    </source>
</reference>
<protein>
    <submittedName>
        <fullName evidence="2">Sulfate transporter</fullName>
    </submittedName>
</protein>
<evidence type="ECO:0000313" key="2">
    <source>
        <dbReference type="EMBL" id="ROO27425.1"/>
    </source>
</evidence>
<evidence type="ECO:0000259" key="1">
    <source>
        <dbReference type="PROSITE" id="PS50801"/>
    </source>
</evidence>
<keyword evidence="3" id="KW-1185">Reference proteome</keyword>
<dbReference type="PANTHER" id="PTHR35849">
    <property type="entry name" value="BLR2341 PROTEIN"/>
    <property type="match status" value="1"/>
</dbReference>
<dbReference type="InterPro" id="IPR036513">
    <property type="entry name" value="STAS_dom_sf"/>
</dbReference>
<dbReference type="CDD" id="cd07043">
    <property type="entry name" value="STAS_anti-anti-sigma_factors"/>
    <property type="match status" value="1"/>
</dbReference>